<sequence>AFVNHTNNVEKTL</sequence>
<proteinExistence type="predicted"/>
<accession>A0A448ZN16</accession>
<dbReference type="Proteomes" id="UP000291116">
    <property type="component" value="Unassembled WGS sequence"/>
</dbReference>
<reference evidence="1 2" key="1">
    <citation type="submission" date="2019-01" db="EMBL/GenBank/DDBJ databases">
        <authorList>
            <person name="Ferrante I. M."/>
        </authorList>
    </citation>
    <scope>NUCLEOTIDE SEQUENCE [LARGE SCALE GENOMIC DNA]</scope>
    <source>
        <strain evidence="1 2">B856</strain>
    </source>
</reference>
<keyword evidence="2" id="KW-1185">Reference proteome</keyword>
<protein>
    <submittedName>
        <fullName evidence="1">Uncharacterized protein</fullName>
    </submittedName>
</protein>
<gene>
    <name evidence="1" type="ORF">PSNMU_V1.4_AUG-EV-PASAV3_0104540</name>
</gene>
<feature type="non-terminal residue" evidence="1">
    <location>
        <position position="1"/>
    </location>
</feature>
<evidence type="ECO:0000313" key="2">
    <source>
        <dbReference type="Proteomes" id="UP000291116"/>
    </source>
</evidence>
<evidence type="ECO:0000313" key="1">
    <source>
        <dbReference type="EMBL" id="VEU43431.1"/>
    </source>
</evidence>
<name>A0A448ZN16_9STRA</name>
<dbReference type="EMBL" id="CAACVS010000548">
    <property type="protein sequence ID" value="VEU43431.1"/>
    <property type="molecule type" value="Genomic_DNA"/>
</dbReference>
<organism evidence="1 2">
    <name type="scientific">Pseudo-nitzschia multistriata</name>
    <dbReference type="NCBI Taxonomy" id="183589"/>
    <lineage>
        <taxon>Eukaryota</taxon>
        <taxon>Sar</taxon>
        <taxon>Stramenopiles</taxon>
        <taxon>Ochrophyta</taxon>
        <taxon>Bacillariophyta</taxon>
        <taxon>Bacillariophyceae</taxon>
        <taxon>Bacillariophycidae</taxon>
        <taxon>Bacillariales</taxon>
        <taxon>Bacillariaceae</taxon>
        <taxon>Pseudo-nitzschia</taxon>
    </lineage>
</organism>